<evidence type="ECO:0000259" key="3">
    <source>
        <dbReference type="SMART" id="SM00062"/>
    </source>
</evidence>
<feature type="signal peptide" evidence="2">
    <location>
        <begin position="1"/>
        <end position="30"/>
    </location>
</feature>
<keyword evidence="5" id="KW-1185">Reference proteome</keyword>
<accession>A0ABR9GWC7</accession>
<dbReference type="EMBL" id="JACZEP010000015">
    <property type="protein sequence ID" value="MBE1207971.1"/>
    <property type="molecule type" value="Genomic_DNA"/>
</dbReference>
<protein>
    <submittedName>
        <fullName evidence="4">Ectoine/hydroxyectoine ABC transporter substrate-binding protein EhuB</fullName>
    </submittedName>
</protein>
<dbReference type="PANTHER" id="PTHR35936:SF17">
    <property type="entry name" value="ARGININE-BINDING EXTRACELLULAR PROTEIN ARTP"/>
    <property type="match status" value="1"/>
</dbReference>
<dbReference type="Proteomes" id="UP000598227">
    <property type="component" value="Unassembled WGS sequence"/>
</dbReference>
<name>A0ABR9GWC7_9HYPH</name>
<dbReference type="SUPFAM" id="SSF53850">
    <property type="entry name" value="Periplasmic binding protein-like II"/>
    <property type="match status" value="1"/>
</dbReference>
<keyword evidence="1 2" id="KW-0732">Signal</keyword>
<sequence>MSQLRGVWKSLLVGGLVALLAGASLGPTQAQEALERIKAQKTARIGLSNFAPTSFVGADGEVTGVSPELAKAFLKSVGADNVEGVVGEFGSLIGGLEAGRFDMIAVAMQIQPKRCEQIAFGDPELQFLQGFVVKTGNPLDLRSFKDIATNPNARLGLLTGAGQIRFADVAGIGKDRQVLFPDFEKAVAGLQAGRVEAVTGAGIALKHIVLTLGQPDVEFAELEVQPSDENGKPVIAVAGMGFRKADNDLREAWNAWFHQARQSGEALKIVTPFGIAESDIPGLDVTAASICP</sequence>
<comment type="caution">
    <text evidence="4">The sequence shown here is derived from an EMBL/GenBank/DDBJ whole genome shotgun (WGS) entry which is preliminary data.</text>
</comment>
<evidence type="ECO:0000256" key="2">
    <source>
        <dbReference type="SAM" id="SignalP"/>
    </source>
</evidence>
<gene>
    <name evidence="4" type="primary">ehuB</name>
    <name evidence="4" type="ORF">IHE39_27135</name>
</gene>
<dbReference type="RefSeq" id="WP_192568683.1">
    <property type="nucleotide sequence ID" value="NZ_JACZEP010000015.1"/>
</dbReference>
<reference evidence="4 5" key="1">
    <citation type="submission" date="2020-09" db="EMBL/GenBank/DDBJ databases">
        <title>Draft Genome Sequence of Aminobacter carboxidus type strain DSM 1086, a soil Gram-negative carboxydobacterium.</title>
        <authorList>
            <person name="Turrini P."/>
            <person name="Tescari M."/>
            <person name="Artuso I."/>
            <person name="Lugli G.A."/>
            <person name="Frangipani E."/>
            <person name="Ventura M."/>
            <person name="Visca P."/>
        </authorList>
    </citation>
    <scope>NUCLEOTIDE SEQUENCE [LARGE SCALE GENOMIC DNA]</scope>
    <source>
        <strain evidence="4 5">DSM 1086</strain>
    </source>
</reference>
<evidence type="ECO:0000313" key="5">
    <source>
        <dbReference type="Proteomes" id="UP000598227"/>
    </source>
</evidence>
<dbReference type="SMART" id="SM00062">
    <property type="entry name" value="PBPb"/>
    <property type="match status" value="1"/>
</dbReference>
<dbReference type="InterPro" id="IPR001638">
    <property type="entry name" value="Solute-binding_3/MltF_N"/>
</dbReference>
<dbReference type="Pfam" id="PF00497">
    <property type="entry name" value="SBP_bac_3"/>
    <property type="match status" value="1"/>
</dbReference>
<evidence type="ECO:0000256" key="1">
    <source>
        <dbReference type="ARBA" id="ARBA00022729"/>
    </source>
</evidence>
<feature type="chain" id="PRO_5046856060" evidence="2">
    <location>
        <begin position="31"/>
        <end position="292"/>
    </location>
</feature>
<proteinExistence type="predicted"/>
<dbReference type="NCBIfam" id="TIGR02995">
    <property type="entry name" value="ectoine_ehuB"/>
    <property type="match status" value="1"/>
</dbReference>
<dbReference type="PANTHER" id="PTHR35936">
    <property type="entry name" value="MEMBRANE-BOUND LYTIC MUREIN TRANSGLYCOSYLASE F"/>
    <property type="match status" value="1"/>
</dbReference>
<organism evidence="4 5">
    <name type="scientific">Aminobacter carboxidus</name>
    <dbReference type="NCBI Taxonomy" id="376165"/>
    <lineage>
        <taxon>Bacteria</taxon>
        <taxon>Pseudomonadati</taxon>
        <taxon>Pseudomonadota</taxon>
        <taxon>Alphaproteobacteria</taxon>
        <taxon>Hyphomicrobiales</taxon>
        <taxon>Phyllobacteriaceae</taxon>
        <taxon>Aminobacter</taxon>
    </lineage>
</organism>
<evidence type="ECO:0000313" key="4">
    <source>
        <dbReference type="EMBL" id="MBE1207971.1"/>
    </source>
</evidence>
<dbReference type="InterPro" id="IPR014337">
    <property type="entry name" value="Ectoine_EhuB"/>
</dbReference>
<dbReference type="Gene3D" id="3.40.190.10">
    <property type="entry name" value="Periplasmic binding protein-like II"/>
    <property type="match status" value="2"/>
</dbReference>
<feature type="domain" description="Solute-binding protein family 3/N-terminal" evidence="3">
    <location>
        <begin position="42"/>
        <end position="277"/>
    </location>
</feature>